<protein>
    <submittedName>
        <fullName evidence="2">Uncharacterized protein</fullName>
    </submittedName>
</protein>
<accession>A0A914NMR1</accession>
<dbReference type="WBParaSite" id="Minc3s08085g41883">
    <property type="protein sequence ID" value="Minc3s08085g41883"/>
    <property type="gene ID" value="Minc3s08085g41883"/>
</dbReference>
<proteinExistence type="predicted"/>
<evidence type="ECO:0000313" key="2">
    <source>
        <dbReference type="WBParaSite" id="Minc3s08085g41883"/>
    </source>
</evidence>
<sequence>MGSEKTDNQEIIAANKQLCNITTSIAVFTVDFACQKAVALATGYTDCESAISEANSFLTVARCSILLNPPCVF</sequence>
<organism evidence="1 2">
    <name type="scientific">Meloidogyne incognita</name>
    <name type="common">Southern root-knot nematode worm</name>
    <name type="synonym">Oxyuris incognita</name>
    <dbReference type="NCBI Taxonomy" id="6306"/>
    <lineage>
        <taxon>Eukaryota</taxon>
        <taxon>Metazoa</taxon>
        <taxon>Ecdysozoa</taxon>
        <taxon>Nematoda</taxon>
        <taxon>Chromadorea</taxon>
        <taxon>Rhabditida</taxon>
        <taxon>Tylenchina</taxon>
        <taxon>Tylenchomorpha</taxon>
        <taxon>Tylenchoidea</taxon>
        <taxon>Meloidogynidae</taxon>
        <taxon>Meloidogyninae</taxon>
        <taxon>Meloidogyne</taxon>
        <taxon>Meloidogyne incognita group</taxon>
    </lineage>
</organism>
<name>A0A914NMR1_MELIC</name>
<reference evidence="2" key="1">
    <citation type="submission" date="2022-11" db="UniProtKB">
        <authorList>
            <consortium name="WormBaseParasite"/>
        </authorList>
    </citation>
    <scope>IDENTIFICATION</scope>
</reference>
<dbReference type="Proteomes" id="UP000887563">
    <property type="component" value="Unplaced"/>
</dbReference>
<dbReference type="AlphaFoldDB" id="A0A914NMR1"/>
<evidence type="ECO:0000313" key="1">
    <source>
        <dbReference type="Proteomes" id="UP000887563"/>
    </source>
</evidence>
<keyword evidence="1" id="KW-1185">Reference proteome</keyword>